<protein>
    <submittedName>
        <fullName evidence="2">Oxidoreductase andH</fullName>
    </submittedName>
</protein>
<dbReference type="InterPro" id="IPR052228">
    <property type="entry name" value="Sec_Metab_Biosynth_Oxidored"/>
</dbReference>
<name>A0AAN7BT03_9PEZI</name>
<evidence type="ECO:0000313" key="3">
    <source>
        <dbReference type="Proteomes" id="UP001301958"/>
    </source>
</evidence>
<proteinExistence type="predicted"/>
<dbReference type="Proteomes" id="UP001301958">
    <property type="component" value="Unassembled WGS sequence"/>
</dbReference>
<dbReference type="GO" id="GO:0016491">
    <property type="term" value="F:oxidoreductase activity"/>
    <property type="evidence" value="ECO:0007669"/>
    <property type="project" value="UniProtKB-KW"/>
</dbReference>
<dbReference type="InterPro" id="IPR036291">
    <property type="entry name" value="NAD(P)-bd_dom_sf"/>
</dbReference>
<accession>A0AAN7BT03</accession>
<reference evidence="2" key="2">
    <citation type="submission" date="2023-05" db="EMBL/GenBank/DDBJ databases">
        <authorList>
            <consortium name="Lawrence Berkeley National Laboratory"/>
            <person name="Steindorff A."/>
            <person name="Hensen N."/>
            <person name="Bonometti L."/>
            <person name="Westerberg I."/>
            <person name="Brannstrom I.O."/>
            <person name="Guillou S."/>
            <person name="Cros-Aarteil S."/>
            <person name="Calhoun S."/>
            <person name="Haridas S."/>
            <person name="Kuo A."/>
            <person name="Mondo S."/>
            <person name="Pangilinan J."/>
            <person name="Riley R."/>
            <person name="Labutti K."/>
            <person name="Andreopoulos B."/>
            <person name="Lipzen A."/>
            <person name="Chen C."/>
            <person name="Yanf M."/>
            <person name="Daum C."/>
            <person name="Ng V."/>
            <person name="Clum A."/>
            <person name="Ohm R."/>
            <person name="Martin F."/>
            <person name="Silar P."/>
            <person name="Natvig D."/>
            <person name="Lalanne C."/>
            <person name="Gautier V."/>
            <person name="Ament-Velasquez S.L."/>
            <person name="Kruys A."/>
            <person name="Hutchinson M.I."/>
            <person name="Powell A.J."/>
            <person name="Barry K."/>
            <person name="Miller A.N."/>
            <person name="Grigoriev I.V."/>
            <person name="Debuchy R."/>
            <person name="Gladieux P."/>
            <person name="Thoren M.H."/>
            <person name="Johannesson H."/>
        </authorList>
    </citation>
    <scope>NUCLEOTIDE SEQUENCE</scope>
    <source>
        <strain evidence="2">CBS 990.96</strain>
    </source>
</reference>
<dbReference type="PANTHER" id="PTHR47534:SF3">
    <property type="entry name" value="ALCOHOL DEHYDROGENASE-LIKE C-TERMINAL DOMAIN-CONTAINING PROTEIN"/>
    <property type="match status" value="1"/>
</dbReference>
<evidence type="ECO:0000256" key="1">
    <source>
        <dbReference type="ARBA" id="ARBA00023002"/>
    </source>
</evidence>
<reference evidence="2" key="1">
    <citation type="journal article" date="2023" name="Mol. Phylogenet. Evol.">
        <title>Genome-scale phylogeny and comparative genomics of the fungal order Sordariales.</title>
        <authorList>
            <person name="Hensen N."/>
            <person name="Bonometti L."/>
            <person name="Westerberg I."/>
            <person name="Brannstrom I.O."/>
            <person name="Guillou S."/>
            <person name="Cros-Aarteil S."/>
            <person name="Calhoun S."/>
            <person name="Haridas S."/>
            <person name="Kuo A."/>
            <person name="Mondo S."/>
            <person name="Pangilinan J."/>
            <person name="Riley R."/>
            <person name="LaButti K."/>
            <person name="Andreopoulos B."/>
            <person name="Lipzen A."/>
            <person name="Chen C."/>
            <person name="Yan M."/>
            <person name="Daum C."/>
            <person name="Ng V."/>
            <person name="Clum A."/>
            <person name="Steindorff A."/>
            <person name="Ohm R.A."/>
            <person name="Martin F."/>
            <person name="Silar P."/>
            <person name="Natvig D.O."/>
            <person name="Lalanne C."/>
            <person name="Gautier V."/>
            <person name="Ament-Velasquez S.L."/>
            <person name="Kruys A."/>
            <person name="Hutchinson M.I."/>
            <person name="Powell A.J."/>
            <person name="Barry K."/>
            <person name="Miller A.N."/>
            <person name="Grigoriev I.V."/>
            <person name="Debuchy R."/>
            <person name="Gladieux P."/>
            <person name="Hiltunen Thoren M."/>
            <person name="Johannesson H."/>
        </authorList>
    </citation>
    <scope>NUCLEOTIDE SEQUENCE</scope>
    <source>
        <strain evidence="2">CBS 990.96</strain>
    </source>
</reference>
<dbReference type="SUPFAM" id="SSF51735">
    <property type="entry name" value="NAD(P)-binding Rossmann-fold domains"/>
    <property type="match status" value="1"/>
</dbReference>
<keyword evidence="3" id="KW-1185">Reference proteome</keyword>
<gene>
    <name evidence="2" type="ORF">QBC38DRAFT_474084</name>
</gene>
<dbReference type="Gene3D" id="3.40.50.720">
    <property type="entry name" value="NAD(P)-binding Rossmann-like Domain"/>
    <property type="match status" value="1"/>
</dbReference>
<organism evidence="2 3">
    <name type="scientific">Podospora fimiseda</name>
    <dbReference type="NCBI Taxonomy" id="252190"/>
    <lineage>
        <taxon>Eukaryota</taxon>
        <taxon>Fungi</taxon>
        <taxon>Dikarya</taxon>
        <taxon>Ascomycota</taxon>
        <taxon>Pezizomycotina</taxon>
        <taxon>Sordariomycetes</taxon>
        <taxon>Sordariomycetidae</taxon>
        <taxon>Sordariales</taxon>
        <taxon>Podosporaceae</taxon>
        <taxon>Podospora</taxon>
    </lineage>
</organism>
<comment type="caution">
    <text evidence="2">The sequence shown here is derived from an EMBL/GenBank/DDBJ whole genome shotgun (WGS) entry which is preliminary data.</text>
</comment>
<dbReference type="EMBL" id="MU865314">
    <property type="protein sequence ID" value="KAK4228862.1"/>
    <property type="molecule type" value="Genomic_DNA"/>
</dbReference>
<keyword evidence="1" id="KW-0560">Oxidoreductase</keyword>
<dbReference type="PANTHER" id="PTHR47534">
    <property type="entry name" value="YALI0E05731P"/>
    <property type="match status" value="1"/>
</dbReference>
<dbReference type="AlphaFoldDB" id="A0AAN7BT03"/>
<sequence>MFPEQMLPSWLAAYPHHVRRRRRQRQTTYKRFLQPAITNLIPLSFKFLSFFSLLSSSSSSKKSFKMVSHTQILSTLSHLTSSPSKLPRVSLFIGATNGIGKTTLKALITASAPSQSPIRIYLTCRSSSLQTTQTFISSELKPLNPKAEIIILQGEISLLSEVRRISASISSKETGIDLLFLTAGYAPFGGGKTRKETGEGLEVAQSLEYYSRILFIRELLPLLKQYKGRVISVLGGGLEKPFSISDVNDLELREKGSGFLGYKAQTQYVAMNTLGMEVLARENRDITFLHSWPGIVSTGNVWRGLDDRRSWLGWFIWLVVEPLIKFFGTSEEDCGQRFLFQCCSGLYGGEEERVVEWEGEKGKSTEGGGLFLVNYKCQCTPNENNLKVLREKAQEKVWEHTLEVFQRTEEVQATGDGTPS</sequence>
<evidence type="ECO:0000313" key="2">
    <source>
        <dbReference type="EMBL" id="KAK4228862.1"/>
    </source>
</evidence>